<keyword evidence="1" id="KW-0732">Signal</keyword>
<feature type="chain" id="PRO_5016695098" evidence="1">
    <location>
        <begin position="20"/>
        <end position="263"/>
    </location>
</feature>
<evidence type="ECO:0000313" key="3">
    <source>
        <dbReference type="EMBL" id="RDI42815.1"/>
    </source>
</evidence>
<dbReference type="InterPro" id="IPR021729">
    <property type="entry name" value="DUF3298"/>
</dbReference>
<feature type="domain" description="DUF3298" evidence="2">
    <location>
        <begin position="162"/>
        <end position="240"/>
    </location>
</feature>
<dbReference type="Gene3D" id="3.90.640.20">
    <property type="entry name" value="Heat-shock cognate protein, ATPase"/>
    <property type="match status" value="1"/>
</dbReference>
<protein>
    <submittedName>
        <fullName evidence="3">Uncharacterized protein DUF3298</fullName>
    </submittedName>
</protein>
<accession>A0A370GG82</accession>
<organism evidence="3 4">
    <name type="scientific">Aquicella lusitana</name>
    <dbReference type="NCBI Taxonomy" id="254246"/>
    <lineage>
        <taxon>Bacteria</taxon>
        <taxon>Pseudomonadati</taxon>
        <taxon>Pseudomonadota</taxon>
        <taxon>Gammaproteobacteria</taxon>
        <taxon>Legionellales</taxon>
        <taxon>Coxiellaceae</taxon>
        <taxon>Aquicella</taxon>
    </lineage>
</organism>
<dbReference type="AlphaFoldDB" id="A0A370GG82"/>
<name>A0A370GG82_9COXI</name>
<feature type="signal peptide" evidence="1">
    <location>
        <begin position="1"/>
        <end position="19"/>
    </location>
</feature>
<keyword evidence="4" id="KW-1185">Reference proteome</keyword>
<dbReference type="Proteomes" id="UP000254720">
    <property type="component" value="Unassembled WGS sequence"/>
</dbReference>
<reference evidence="3 4" key="1">
    <citation type="submission" date="2018-07" db="EMBL/GenBank/DDBJ databases">
        <title>Genomic Encyclopedia of Type Strains, Phase IV (KMG-IV): sequencing the most valuable type-strain genomes for metagenomic binning, comparative biology and taxonomic classification.</title>
        <authorList>
            <person name="Goeker M."/>
        </authorList>
    </citation>
    <scope>NUCLEOTIDE SEQUENCE [LARGE SCALE GENOMIC DNA]</scope>
    <source>
        <strain evidence="3 4">DSM 16500</strain>
    </source>
</reference>
<dbReference type="EMBL" id="QQAX01000012">
    <property type="protein sequence ID" value="RDI42815.1"/>
    <property type="molecule type" value="Genomic_DNA"/>
</dbReference>
<evidence type="ECO:0000259" key="2">
    <source>
        <dbReference type="Pfam" id="PF11738"/>
    </source>
</evidence>
<dbReference type="Gene3D" id="3.30.565.40">
    <property type="entry name" value="Fervidobacterium nodosum Rt17-B1 like"/>
    <property type="match status" value="1"/>
</dbReference>
<dbReference type="InterPro" id="IPR037126">
    <property type="entry name" value="PdaC/RsiV-like_sf"/>
</dbReference>
<gene>
    <name evidence="3" type="ORF">C8D86_11212</name>
</gene>
<comment type="caution">
    <text evidence="3">The sequence shown here is derived from an EMBL/GenBank/DDBJ whole genome shotgun (WGS) entry which is preliminary data.</text>
</comment>
<dbReference type="Pfam" id="PF11738">
    <property type="entry name" value="DUF3298"/>
    <property type="match status" value="1"/>
</dbReference>
<evidence type="ECO:0000313" key="4">
    <source>
        <dbReference type="Proteomes" id="UP000254720"/>
    </source>
</evidence>
<sequence>MKKLLLLVIVVLFSQYVFAEQTAFEKKKLSLPNGFTFKSKMRHESSKEPPYQIKAKSPELAGNLNSQAKQFNQLIDTAVSGQIDQFKKEVVKSFPDIKNLPESVRQNNLDIFYDLSTVSAGSQTLLSVRFNNEFYFAGAAHPGRKIQVVNYDLQTGKQLALNDLFKANSNYLNVIATYSREQLKKELQQQDNDWFEKGTAPKSENYKNWNLLPEGILFTFEEYQVAAYVFGQPEVLVPYKVLESVIAPASPIAACVKTPESCK</sequence>
<proteinExistence type="predicted"/>
<dbReference type="RefSeq" id="WP_114834479.1">
    <property type="nucleotide sequence ID" value="NZ_LR699114.1"/>
</dbReference>
<evidence type="ECO:0000256" key="1">
    <source>
        <dbReference type="SAM" id="SignalP"/>
    </source>
</evidence>
<dbReference type="OrthoDB" id="5637at2"/>